<accession>A0A3G9J1R1</accession>
<evidence type="ECO:0000313" key="1">
    <source>
        <dbReference type="EMBL" id="BBH17488.1"/>
    </source>
</evidence>
<dbReference type="AlphaFoldDB" id="A0A3G9J1R1"/>
<dbReference type="EMBL" id="AP019307">
    <property type="protein sequence ID" value="BBH17488.1"/>
    <property type="molecule type" value="Genomic_DNA"/>
</dbReference>
<protein>
    <recommendedName>
        <fullName evidence="3">HTH merR-type domain-containing protein</fullName>
    </recommendedName>
</protein>
<keyword evidence="2" id="KW-1185">Reference proteome</keyword>
<reference evidence="1 2" key="1">
    <citation type="submission" date="2018-11" db="EMBL/GenBank/DDBJ databases">
        <title>Complete genome sequence of Nocardioides baekrokdamisoli strain KCTC 39748.</title>
        <authorList>
            <person name="Kang S.W."/>
            <person name="Lee K.C."/>
            <person name="Kim K.K."/>
            <person name="Kim J.S."/>
            <person name="Kim D.S."/>
            <person name="Ko S.H."/>
            <person name="Yang S.H."/>
            <person name="Shin Y.K."/>
            <person name="Lee J.S."/>
        </authorList>
    </citation>
    <scope>NUCLEOTIDE SEQUENCE [LARGE SCALE GENOMIC DNA]</scope>
    <source>
        <strain evidence="1 2">KCTC 39748</strain>
    </source>
</reference>
<dbReference type="Proteomes" id="UP000271573">
    <property type="component" value="Chromosome"/>
</dbReference>
<dbReference type="RefSeq" id="WP_125568683.1">
    <property type="nucleotide sequence ID" value="NZ_AP019307.1"/>
</dbReference>
<proteinExistence type="predicted"/>
<dbReference type="InterPro" id="IPR009061">
    <property type="entry name" value="DNA-bd_dom_put_sf"/>
</dbReference>
<gene>
    <name evidence="1" type="ORF">Back2_17750</name>
</gene>
<evidence type="ECO:0000313" key="2">
    <source>
        <dbReference type="Proteomes" id="UP000271573"/>
    </source>
</evidence>
<dbReference type="SUPFAM" id="SSF46955">
    <property type="entry name" value="Putative DNA-binding domain"/>
    <property type="match status" value="1"/>
</dbReference>
<dbReference type="KEGG" id="nbe:Back2_17750"/>
<organism evidence="1 2">
    <name type="scientific">Nocardioides baekrokdamisoli</name>
    <dbReference type="NCBI Taxonomy" id="1804624"/>
    <lineage>
        <taxon>Bacteria</taxon>
        <taxon>Bacillati</taxon>
        <taxon>Actinomycetota</taxon>
        <taxon>Actinomycetes</taxon>
        <taxon>Propionibacteriales</taxon>
        <taxon>Nocardioidaceae</taxon>
        <taxon>Nocardioides</taxon>
    </lineage>
</organism>
<sequence>MTGSSRRLTAAELSEATGVPIKRIERWRAQGWIASAGQIPSRGRGALAHVYDPHAADVEREIARYRERGMKDDTPTKG</sequence>
<name>A0A3G9J1R1_9ACTN</name>
<evidence type="ECO:0008006" key="3">
    <source>
        <dbReference type="Google" id="ProtNLM"/>
    </source>
</evidence>